<dbReference type="RefSeq" id="WP_038086043.1">
    <property type="nucleotide sequence ID" value="NZ_JMIR01000007.1"/>
</dbReference>
<comment type="caution">
    <text evidence="2">The sequence shown here is derived from an EMBL/GenBank/DDBJ whole genome shotgun (WGS) entry which is preliminary data.</text>
</comment>
<dbReference type="GO" id="GO:0008270">
    <property type="term" value="F:zinc ion binding"/>
    <property type="evidence" value="ECO:0007669"/>
    <property type="project" value="InterPro"/>
</dbReference>
<accession>A0A074LTQ4</accession>
<dbReference type="eggNOG" id="COG2220">
    <property type="taxonomic scope" value="Bacteria"/>
</dbReference>
<sequence length="371" mass="41750">MWVVLSIVVALLILAVLVLRVNPVFGRKASREKLRTYESSPNFRAGKFVNQTTTEMAMGLKAMGSMLRDSIKKNPDRVPKSPLPMETVDVTGLSQGSASTAPAPAKVTWFGHSALLVEIDGKTLLLDPMFGKSPHPFPAIGGKRYSKDVPIRVEDLPPIDAVLLSHDHYDHLDYDSIRKIKEQVRQFLVPLGVGSHLERWGVDPNLIQEHDWWDEFEYEGLRLACTPARHFSGRSVNDRNATLWCSWVIEGREHKIYFSGDGGYGPHFREIGEKYGPFDLTCMECGQYDERWSAIHMMPEETVQAHLDVRGQVLIPIHWAAFTLAFHAWTEPVERVSLAARKHGVTLATPKMGEAVAVGGDEYPNTPWWRS</sequence>
<dbReference type="InterPro" id="IPR024884">
    <property type="entry name" value="NAPE-PLD"/>
</dbReference>
<dbReference type="STRING" id="1157490.EL26_07395"/>
<dbReference type="Proteomes" id="UP000027931">
    <property type="component" value="Unassembled WGS sequence"/>
</dbReference>
<dbReference type="GO" id="GO:0005737">
    <property type="term" value="C:cytoplasm"/>
    <property type="evidence" value="ECO:0007669"/>
    <property type="project" value="TreeGrafter"/>
</dbReference>
<feature type="domain" description="Metallo-beta-lactamase" evidence="1">
    <location>
        <begin position="124"/>
        <end position="319"/>
    </location>
</feature>
<dbReference type="AlphaFoldDB" id="A0A074LTQ4"/>
<dbReference type="PANTHER" id="PTHR15032">
    <property type="entry name" value="N-ACYL-PHOSPHATIDYLETHANOLAMINE-HYDROLYZING PHOSPHOLIPASE D"/>
    <property type="match status" value="1"/>
</dbReference>
<dbReference type="EMBL" id="JMIR01000007">
    <property type="protein sequence ID" value="KEO84000.1"/>
    <property type="molecule type" value="Genomic_DNA"/>
</dbReference>
<evidence type="ECO:0000259" key="1">
    <source>
        <dbReference type="Pfam" id="PF12706"/>
    </source>
</evidence>
<gene>
    <name evidence="2" type="ORF">EL26_07395</name>
</gene>
<dbReference type="OrthoDB" id="9805728at2"/>
<dbReference type="InterPro" id="IPR001279">
    <property type="entry name" value="Metallo-B-lactamas"/>
</dbReference>
<evidence type="ECO:0000313" key="3">
    <source>
        <dbReference type="Proteomes" id="UP000027931"/>
    </source>
</evidence>
<name>A0A074LTQ4_9BACL</name>
<dbReference type="InterPro" id="IPR036866">
    <property type="entry name" value="RibonucZ/Hydroxyglut_hydro"/>
</dbReference>
<dbReference type="GO" id="GO:0070290">
    <property type="term" value="F:N-acylphosphatidylethanolamine-specific phospholipase D activity"/>
    <property type="evidence" value="ECO:0007669"/>
    <property type="project" value="InterPro"/>
</dbReference>
<dbReference type="Pfam" id="PF12706">
    <property type="entry name" value="Lactamase_B_2"/>
    <property type="match status" value="1"/>
</dbReference>
<dbReference type="SUPFAM" id="SSF56281">
    <property type="entry name" value="Metallo-hydrolase/oxidoreductase"/>
    <property type="match status" value="1"/>
</dbReference>
<protein>
    <submittedName>
        <fullName evidence="2">Membrane protein</fullName>
    </submittedName>
</protein>
<organism evidence="2 3">
    <name type="scientific">Tumebacillus flagellatus</name>
    <dbReference type="NCBI Taxonomy" id="1157490"/>
    <lineage>
        <taxon>Bacteria</taxon>
        <taxon>Bacillati</taxon>
        <taxon>Bacillota</taxon>
        <taxon>Bacilli</taxon>
        <taxon>Bacillales</taxon>
        <taxon>Alicyclobacillaceae</taxon>
        <taxon>Tumebacillus</taxon>
    </lineage>
</organism>
<dbReference type="PIRSF" id="PIRSF038896">
    <property type="entry name" value="NAPE-PLD"/>
    <property type="match status" value="1"/>
</dbReference>
<reference evidence="2 3" key="1">
    <citation type="journal article" date="2013" name="Int. J. Syst. Evol. Microbiol.">
        <title>Tumebacillus flagellatus sp. nov., an alpha-amylase/pullulanase-producing bacterium isolated from cassava wastewater.</title>
        <authorList>
            <person name="Wang Q."/>
            <person name="Xie N."/>
            <person name="Qin Y."/>
            <person name="Shen N."/>
            <person name="Zhu J."/>
            <person name="Mi H."/>
            <person name="Huang R."/>
        </authorList>
    </citation>
    <scope>NUCLEOTIDE SEQUENCE [LARGE SCALE GENOMIC DNA]</scope>
    <source>
        <strain evidence="2 3">GST4</strain>
    </source>
</reference>
<proteinExistence type="predicted"/>
<dbReference type="PANTHER" id="PTHR15032:SF4">
    <property type="entry name" value="N-ACYL-PHOSPHATIDYLETHANOLAMINE-HYDROLYZING PHOSPHOLIPASE D"/>
    <property type="match status" value="1"/>
</dbReference>
<evidence type="ECO:0000313" key="2">
    <source>
        <dbReference type="EMBL" id="KEO84000.1"/>
    </source>
</evidence>
<dbReference type="Gene3D" id="3.60.15.10">
    <property type="entry name" value="Ribonuclease Z/Hydroxyacylglutathione hydrolase-like"/>
    <property type="match status" value="1"/>
</dbReference>
<keyword evidence="3" id="KW-1185">Reference proteome</keyword>